<dbReference type="Gene3D" id="3.40.50.300">
    <property type="entry name" value="P-loop containing nucleotide triphosphate hydrolases"/>
    <property type="match status" value="2"/>
</dbReference>
<feature type="coiled-coil region" evidence="4">
    <location>
        <begin position="23"/>
        <end position="50"/>
    </location>
</feature>
<dbReference type="PANTHER" id="PTHR32182:SF0">
    <property type="entry name" value="DNA REPLICATION AND REPAIR PROTEIN RECF"/>
    <property type="match status" value="1"/>
</dbReference>
<dbReference type="InterPro" id="IPR003395">
    <property type="entry name" value="RecF/RecN/SMC_N"/>
</dbReference>
<proteinExistence type="predicted"/>
<feature type="domain" description="RecF/RecN/SMC N-terminal" evidence="5">
    <location>
        <begin position="54"/>
        <end position="647"/>
    </location>
</feature>
<protein>
    <recommendedName>
        <fullName evidence="5">RecF/RecN/SMC N-terminal domain-containing protein</fullName>
    </recommendedName>
</protein>
<keyword evidence="3" id="KW-0742">SOS response</keyword>
<dbReference type="SUPFAM" id="SSF52540">
    <property type="entry name" value="P-loop containing nucleoside triphosphate hydrolases"/>
    <property type="match status" value="1"/>
</dbReference>
<feature type="coiled-coil region" evidence="4">
    <location>
        <begin position="188"/>
        <end position="215"/>
    </location>
</feature>
<organism evidence="6 7">
    <name type="scientific">Corynebacterium variabile</name>
    <dbReference type="NCBI Taxonomy" id="1727"/>
    <lineage>
        <taxon>Bacteria</taxon>
        <taxon>Bacillati</taxon>
        <taxon>Actinomycetota</taxon>
        <taxon>Actinomycetes</taxon>
        <taxon>Mycobacteriales</taxon>
        <taxon>Corynebacteriaceae</taxon>
        <taxon>Corynebacterium</taxon>
    </lineage>
</organism>
<evidence type="ECO:0000313" key="6">
    <source>
        <dbReference type="EMBL" id="CUU65388.1"/>
    </source>
</evidence>
<evidence type="ECO:0000313" key="7">
    <source>
        <dbReference type="Proteomes" id="UP000182498"/>
    </source>
</evidence>
<evidence type="ECO:0000259" key="5">
    <source>
        <dbReference type="Pfam" id="PF02463"/>
    </source>
</evidence>
<dbReference type="GO" id="GO:0009432">
    <property type="term" value="P:SOS response"/>
    <property type="evidence" value="ECO:0007669"/>
    <property type="project" value="UniProtKB-KW"/>
</dbReference>
<dbReference type="GO" id="GO:0006302">
    <property type="term" value="P:double-strand break repair"/>
    <property type="evidence" value="ECO:0007669"/>
    <property type="project" value="TreeGrafter"/>
</dbReference>
<dbReference type="OrthoDB" id="146444at2"/>
<dbReference type="EMBL" id="FAUH01000004">
    <property type="protein sequence ID" value="CUU65388.1"/>
    <property type="molecule type" value="Genomic_DNA"/>
</dbReference>
<dbReference type="GO" id="GO:0000731">
    <property type="term" value="P:DNA synthesis involved in DNA repair"/>
    <property type="evidence" value="ECO:0007669"/>
    <property type="project" value="TreeGrafter"/>
</dbReference>
<keyword evidence="4" id="KW-0175">Coiled coil</keyword>
<sequence length="886" mass="99177">MVAIGNINTNNNTADPKTLTKRLKTLRESIELESQRLDQLSKEINNNTRNGSRLTELTLQGVRNYREKVSIKLNSKITLIYAENGVGKTSLVDALEKLESGKTTRGEYLKSPAAETKDDKVLPSWGQTIDNIKISATSDSGKTWSIQEQEASDSDPFMVDVITKRTLRNKIDNTATGRFDFLSSLVSISDNEDEYEDLKLDLSEIEAEFKTLKTLTDEIYELVGNIGIDIGDLTPDSLHSIHGEESPIHNLEKESSKVSTLQHNNGRLMEKLGKISIGKYPGELKPERPNRCDISESELSSLNTIVGILEPGTVCPTCNSGKITEKRIIEIRKLLERESDYLAKLKSYERTLSSLNDWKSYWKLMYNWKQEADILRETIASTNFRFAATDDRKLSDALNDPLGSLPPMHDGSVQFSNLVQIDPTSTFTKAKGWVDKVAQYLMSVSQSLERQYSSSSLDKFKVFSDVNSILDQKDTELFLEEARTISATKYSLDQAKRAIVALKTKRIDVLFAPIKDRIAWWWVALRPASADHLDIGINIPSNNGKAKTNRATLECINANGEKLPAVGVLSESQLDALALSFRLAAHEAIFGTGLLWLDDLTDSLDSRSSQSFTTRLVPELVRQGVQTVIVTHDERIVNGVWNSVSQIKETCHENSPTLVQVDLDLAPTTDGNMTVCALSHDWRAARSRYRFLLDEVRSGGMSSRWRIANRLRLANTLRVYCEYLFADSTDLFTSFINGNNSHLGMSSAHQKLTLGNYSSSALKSGSFVRSLIAECELSATHKCNILDRLDSVLDSIAQTDSSVLNAGSHASARIPTFDEIVTIGDTLDNAFRFKKQRGQLKILPEVETITQDRRFSQKWNDARLAARDHYYNRILVKFSRSMAPGD</sequence>
<evidence type="ECO:0000256" key="3">
    <source>
        <dbReference type="ARBA" id="ARBA00023236"/>
    </source>
</evidence>
<dbReference type="RefSeq" id="WP_082796403.1">
    <property type="nucleotide sequence ID" value="NZ_FAUH01000004.1"/>
</dbReference>
<accession>A0A0X2NKX7</accession>
<dbReference type="Proteomes" id="UP000182498">
    <property type="component" value="Unassembled WGS sequence"/>
</dbReference>
<reference evidence="7" key="1">
    <citation type="submission" date="2015-11" db="EMBL/GenBank/DDBJ databases">
        <authorList>
            <person name="Dugat-Bony E."/>
        </authorList>
    </citation>
    <scope>NUCLEOTIDE SEQUENCE [LARGE SCALE GENOMIC DNA]</scope>
    <source>
        <strain evidence="7">Mu292</strain>
    </source>
</reference>
<dbReference type="PANTHER" id="PTHR32182">
    <property type="entry name" value="DNA REPLICATION AND REPAIR PROTEIN RECF"/>
    <property type="match status" value="1"/>
</dbReference>
<name>A0A0X2NKX7_9CORY</name>
<keyword evidence="2" id="KW-0234">DNA repair</keyword>
<keyword evidence="7" id="KW-1185">Reference proteome</keyword>
<evidence type="ECO:0000256" key="2">
    <source>
        <dbReference type="ARBA" id="ARBA00023204"/>
    </source>
</evidence>
<dbReference type="Pfam" id="PF02463">
    <property type="entry name" value="SMC_N"/>
    <property type="match status" value="1"/>
</dbReference>
<dbReference type="InterPro" id="IPR027417">
    <property type="entry name" value="P-loop_NTPase"/>
</dbReference>
<dbReference type="AlphaFoldDB" id="A0A0X2NKX7"/>
<evidence type="ECO:0000256" key="1">
    <source>
        <dbReference type="ARBA" id="ARBA00022763"/>
    </source>
</evidence>
<evidence type="ECO:0000256" key="4">
    <source>
        <dbReference type="SAM" id="Coils"/>
    </source>
</evidence>
<keyword evidence="1" id="KW-0227">DNA damage</keyword>
<gene>
    <name evidence="6" type="ORF">CVAR292_00707</name>
</gene>